<evidence type="ECO:0000313" key="2">
    <source>
        <dbReference type="Proteomes" id="UP000282957"/>
    </source>
</evidence>
<dbReference type="Pfam" id="PF11010">
    <property type="entry name" value="DUF2848"/>
    <property type="match status" value="1"/>
</dbReference>
<dbReference type="SUPFAM" id="SSF56529">
    <property type="entry name" value="FAH"/>
    <property type="match status" value="1"/>
</dbReference>
<reference evidence="1 2" key="1">
    <citation type="submission" date="2019-01" db="EMBL/GenBank/DDBJ databases">
        <authorList>
            <person name="Chen W.-M."/>
        </authorList>
    </citation>
    <scope>NUCLEOTIDE SEQUENCE [LARGE SCALE GENOMIC DNA]</scope>
    <source>
        <strain evidence="1 2">CCP-6</strain>
    </source>
</reference>
<sequence length="228" mass="24592">MPTLTFTCVTASGSETRAIEIRNLIIAGWTGRDPHKVQEHIEELAALGVAPPATTPCFYLGGAELLTTSPDIDCLGGDSSGEAEFVIVVDADGERWVGLASDHTDREVEAYSIPVSKQMCPKPVAPTLWKMADVAAHWDKLELHSFVDDGAGFVPYQAGSVDAMLNPLDTIAAWEKLGNSLPPGSAMLGGTLPVKGGIRPRREFRLELRDPVLNRTITHSYTARWLGV</sequence>
<dbReference type="InterPro" id="IPR021269">
    <property type="entry name" value="DUF2848"/>
</dbReference>
<comment type="caution">
    <text evidence="1">The sequence shown here is derived from an EMBL/GenBank/DDBJ whole genome shotgun (WGS) entry which is preliminary data.</text>
</comment>
<keyword evidence="2" id="KW-1185">Reference proteome</keyword>
<gene>
    <name evidence="1" type="ORF">EOD42_08340</name>
</gene>
<dbReference type="GO" id="GO:0003824">
    <property type="term" value="F:catalytic activity"/>
    <property type="evidence" value="ECO:0007669"/>
    <property type="project" value="InterPro"/>
</dbReference>
<dbReference type="AlphaFoldDB" id="A0A437MJF8"/>
<dbReference type="OrthoDB" id="9792678at2"/>
<dbReference type="EMBL" id="SACL01000002">
    <property type="protein sequence ID" value="RVT97798.1"/>
    <property type="molecule type" value="Genomic_DNA"/>
</dbReference>
<protein>
    <submittedName>
        <fullName evidence="1">DUF2848 domain-containing protein</fullName>
    </submittedName>
</protein>
<name>A0A437MJF8_9PROT</name>
<dbReference type="Proteomes" id="UP000282957">
    <property type="component" value="Unassembled WGS sequence"/>
</dbReference>
<accession>A0A437MJF8</accession>
<evidence type="ECO:0000313" key="1">
    <source>
        <dbReference type="EMBL" id="RVT97798.1"/>
    </source>
</evidence>
<dbReference type="InterPro" id="IPR036663">
    <property type="entry name" value="Fumarylacetoacetase_C_sf"/>
</dbReference>
<dbReference type="RefSeq" id="WP_127787026.1">
    <property type="nucleotide sequence ID" value="NZ_SACL01000002.1"/>
</dbReference>
<proteinExistence type="predicted"/>
<organism evidence="1 2">
    <name type="scientific">Rhodovarius crocodyli</name>
    <dbReference type="NCBI Taxonomy" id="1979269"/>
    <lineage>
        <taxon>Bacteria</taxon>
        <taxon>Pseudomonadati</taxon>
        <taxon>Pseudomonadota</taxon>
        <taxon>Alphaproteobacteria</taxon>
        <taxon>Acetobacterales</taxon>
        <taxon>Roseomonadaceae</taxon>
        <taxon>Rhodovarius</taxon>
    </lineage>
</organism>